<name>A0A4C2A5G2_EUMVA</name>
<evidence type="ECO:0000313" key="1">
    <source>
        <dbReference type="EMBL" id="GBP95420.1"/>
    </source>
</evidence>
<dbReference type="Proteomes" id="UP000299102">
    <property type="component" value="Unassembled WGS sequence"/>
</dbReference>
<protein>
    <submittedName>
        <fullName evidence="1">Uncharacterized protein</fullName>
    </submittedName>
</protein>
<comment type="caution">
    <text evidence="1">The sequence shown here is derived from an EMBL/GenBank/DDBJ whole genome shotgun (WGS) entry which is preliminary data.</text>
</comment>
<reference evidence="1 2" key="1">
    <citation type="journal article" date="2019" name="Commun. Biol.">
        <title>The bagworm genome reveals a unique fibroin gene that provides high tensile strength.</title>
        <authorList>
            <person name="Kono N."/>
            <person name="Nakamura H."/>
            <person name="Ohtoshi R."/>
            <person name="Tomita M."/>
            <person name="Numata K."/>
            <person name="Arakawa K."/>
        </authorList>
    </citation>
    <scope>NUCLEOTIDE SEQUENCE [LARGE SCALE GENOMIC DNA]</scope>
</reference>
<organism evidence="1 2">
    <name type="scientific">Eumeta variegata</name>
    <name type="common">Bagworm moth</name>
    <name type="synonym">Eumeta japonica</name>
    <dbReference type="NCBI Taxonomy" id="151549"/>
    <lineage>
        <taxon>Eukaryota</taxon>
        <taxon>Metazoa</taxon>
        <taxon>Ecdysozoa</taxon>
        <taxon>Arthropoda</taxon>
        <taxon>Hexapoda</taxon>
        <taxon>Insecta</taxon>
        <taxon>Pterygota</taxon>
        <taxon>Neoptera</taxon>
        <taxon>Endopterygota</taxon>
        <taxon>Lepidoptera</taxon>
        <taxon>Glossata</taxon>
        <taxon>Ditrysia</taxon>
        <taxon>Tineoidea</taxon>
        <taxon>Psychidae</taxon>
        <taxon>Oiketicinae</taxon>
        <taxon>Eumeta</taxon>
    </lineage>
</organism>
<sequence length="140" mass="14774">MDMERVPVSFVSIDVNLDLDLVCDSDISQTFDFNSIPTLVLNPSPVFNFSSGTAFDSHPPLSAPAALPQRATLTITCSSGLQTGACVSASPITSGRVVEGVLTDSGAPPGAATLYAARRGRHRADRRLIIISILMASRQN</sequence>
<dbReference type="AlphaFoldDB" id="A0A4C2A5G2"/>
<accession>A0A4C2A5G2</accession>
<evidence type="ECO:0000313" key="2">
    <source>
        <dbReference type="Proteomes" id="UP000299102"/>
    </source>
</evidence>
<gene>
    <name evidence="1" type="ORF">EVAR_67424_1</name>
</gene>
<dbReference type="EMBL" id="BGZK01002627">
    <property type="protein sequence ID" value="GBP95420.1"/>
    <property type="molecule type" value="Genomic_DNA"/>
</dbReference>
<keyword evidence="2" id="KW-1185">Reference proteome</keyword>
<proteinExistence type="predicted"/>